<sequence length="178" mass="20887">MQSIAESKKSQNIAEYIIYLYQQEDLIRSFQGNLEEIRQYVVAHFPVEEMEKEGIFNWYQELKNKMEKEGIMEKGHLEETQKLVNELSQIHWQLLKKDKTYFESYQKAKPYILQAVMEAEGQDLGNEIQICLNGVYGLLLCRLLGKKVSDEQLKSAEAFGEVLSLLNLVYQQERISRN</sequence>
<dbReference type="EMBL" id="LJXT01000115">
    <property type="protein sequence ID" value="KPQ12283.1"/>
    <property type="molecule type" value="Genomic_DNA"/>
</dbReference>
<dbReference type="Proteomes" id="UP000050421">
    <property type="component" value="Unassembled WGS sequence"/>
</dbReference>
<protein>
    <recommendedName>
        <fullName evidence="3">DUF4924 domain-containing protein</fullName>
    </recommendedName>
</protein>
<dbReference type="STRING" id="1305737.GCA_000526355_01895"/>
<reference evidence="1 2" key="1">
    <citation type="submission" date="2015-09" db="EMBL/GenBank/DDBJ databases">
        <title>Identification and resolution of microdiversity through metagenomic sequencing of parallel consortia.</title>
        <authorList>
            <person name="Nelson W.C."/>
            <person name="Romine M.F."/>
            <person name="Lindemann S.R."/>
        </authorList>
    </citation>
    <scope>NUCLEOTIDE SEQUENCE [LARGE SCALE GENOMIC DNA]</scope>
    <source>
        <strain evidence="1">HL-49</strain>
    </source>
</reference>
<accession>A0A0P8A426</accession>
<comment type="caution">
    <text evidence="1">The sequence shown here is derived from an EMBL/GenBank/DDBJ whole genome shotgun (WGS) entry which is preliminary data.</text>
</comment>
<evidence type="ECO:0000313" key="1">
    <source>
        <dbReference type="EMBL" id="KPQ12283.1"/>
    </source>
</evidence>
<gene>
    <name evidence="1" type="ORF">HLUCCX10_14820</name>
</gene>
<dbReference type="AlphaFoldDB" id="A0A0P8A426"/>
<dbReference type="Pfam" id="PF16271">
    <property type="entry name" value="DUF4924"/>
    <property type="match status" value="1"/>
</dbReference>
<dbReference type="eggNOG" id="ENOG502ZGS8">
    <property type="taxonomic scope" value="Bacteria"/>
</dbReference>
<evidence type="ECO:0000313" key="2">
    <source>
        <dbReference type="Proteomes" id="UP000050421"/>
    </source>
</evidence>
<name>A0A0P8A426_9BACT</name>
<proteinExistence type="predicted"/>
<dbReference type="InterPro" id="IPR032574">
    <property type="entry name" value="DUF4924"/>
</dbReference>
<organism evidence="1 2">
    <name type="scientific">Algoriphagus marincola HL-49</name>
    <dbReference type="NCBI Taxonomy" id="1305737"/>
    <lineage>
        <taxon>Bacteria</taxon>
        <taxon>Pseudomonadati</taxon>
        <taxon>Bacteroidota</taxon>
        <taxon>Cytophagia</taxon>
        <taxon>Cytophagales</taxon>
        <taxon>Cyclobacteriaceae</taxon>
        <taxon>Algoriphagus</taxon>
    </lineage>
</organism>
<dbReference type="OrthoDB" id="1095125at2"/>
<evidence type="ECO:0008006" key="3">
    <source>
        <dbReference type="Google" id="ProtNLM"/>
    </source>
</evidence>
<dbReference type="PATRIC" id="fig|1305737.6.peg.3712"/>